<dbReference type="EMBL" id="CAMXCT010000180">
    <property type="protein sequence ID" value="CAI3975086.1"/>
    <property type="molecule type" value="Genomic_DNA"/>
</dbReference>
<feature type="compositionally biased region" description="Low complexity" evidence="1">
    <location>
        <begin position="545"/>
        <end position="566"/>
    </location>
</feature>
<dbReference type="EMBL" id="CAMXCT020000180">
    <property type="protein sequence ID" value="CAL1128461.1"/>
    <property type="molecule type" value="Genomic_DNA"/>
</dbReference>
<evidence type="ECO:0000256" key="1">
    <source>
        <dbReference type="SAM" id="MobiDB-lite"/>
    </source>
</evidence>
<evidence type="ECO:0000313" key="5">
    <source>
        <dbReference type="Proteomes" id="UP001152797"/>
    </source>
</evidence>
<feature type="compositionally biased region" description="Basic and acidic residues" evidence="1">
    <location>
        <begin position="491"/>
        <end position="502"/>
    </location>
</feature>
<accession>A0A9P1BNI0</accession>
<dbReference type="GO" id="GO:0015074">
    <property type="term" value="P:DNA integration"/>
    <property type="evidence" value="ECO:0007669"/>
    <property type="project" value="InterPro"/>
</dbReference>
<proteinExistence type="predicted"/>
<dbReference type="Proteomes" id="UP001152797">
    <property type="component" value="Unassembled WGS sequence"/>
</dbReference>
<evidence type="ECO:0000259" key="2">
    <source>
        <dbReference type="PROSITE" id="PS50994"/>
    </source>
</evidence>
<reference evidence="3" key="1">
    <citation type="submission" date="2022-10" db="EMBL/GenBank/DDBJ databases">
        <authorList>
            <person name="Chen Y."/>
            <person name="Dougan E. K."/>
            <person name="Chan C."/>
            <person name="Rhodes N."/>
            <person name="Thang M."/>
        </authorList>
    </citation>
    <scope>NUCLEOTIDE SEQUENCE</scope>
</reference>
<reference evidence="4 5" key="2">
    <citation type="submission" date="2024-05" db="EMBL/GenBank/DDBJ databases">
        <authorList>
            <person name="Chen Y."/>
            <person name="Shah S."/>
            <person name="Dougan E. K."/>
            <person name="Thang M."/>
            <person name="Chan C."/>
        </authorList>
    </citation>
    <scope>NUCLEOTIDE SEQUENCE [LARGE SCALE GENOMIC DNA]</scope>
</reference>
<evidence type="ECO:0000313" key="3">
    <source>
        <dbReference type="EMBL" id="CAI3975086.1"/>
    </source>
</evidence>
<dbReference type="InterPro" id="IPR012337">
    <property type="entry name" value="RNaseH-like_sf"/>
</dbReference>
<dbReference type="SUPFAM" id="SSF53098">
    <property type="entry name" value="Ribonuclease H-like"/>
    <property type="match status" value="1"/>
</dbReference>
<dbReference type="Gene3D" id="3.30.420.10">
    <property type="entry name" value="Ribonuclease H-like superfamily/Ribonuclease H"/>
    <property type="match status" value="1"/>
</dbReference>
<dbReference type="GO" id="GO:0003676">
    <property type="term" value="F:nucleic acid binding"/>
    <property type="evidence" value="ECO:0007669"/>
    <property type="project" value="InterPro"/>
</dbReference>
<sequence length="1724" mass="191990">MAGDEMKKLGPLALQIVDGLRGAALQVVRALPVDELANKEKGVEFLLKSLTRSHQAGAQNVGILSRQRGEPIASYVLMRRMETCMVQDDARLAVARGDLGGAVADECRLLIRKAIKVDMVWDKVCEELVAQHSRIHEKEKGNSFGKGYKSSAFRGYGKGSYGHITEDHIVYHHMETVELYADEYDPVQLAFQAMVDEGLDEEDPEAIEHAADILQAEPEAGHYGFWSKGHERQFQVHGSLSLEEKRQHIQALKSKSSCRQCGQVGHWANDPICPKGSREGKGKGSSASTTSTASTAGNSSHKSKGSEPKQRTVYFAINEYNEKPTADLCGYMVTVIVAEDEKTADEILDSMIAQAQVQQAHRDQAQRVPAMLPAGQDLRARMVYILDEHERSQRLQAQYGIGPDQTPGSLRTPSAPTPSDCVHARTTTHGSNDRKRITKCKDCGLLLHEEFLTPTEKMKTASPKECAHEDRDYRGTSGCAYANYTNEDTTCDAKPHYGDSSRRPRGGQSLPTQLDRINDRSRRGAVVNDRRRPAAQPERSRSDSAARASTPLPATPTSVAPSPSTPGEVQDVRTLDGQILQSGAYAGRTYADVYFNEMNCRKSMTPTLPCHPLLLSAGAQQKVGLVIGMGNHTIYSRTLDKELELIMHNGLPSVALHPGEPGLGNIVLNAIEEQHDIQDILQNDHVVEDDDTVKYVDTVSEEENKKVNKGGSDYMPISEGKVEIMTRRQRKHLQESLDEVEKEDCAMWSTLSPNYKRPRRMLPQGCKSFLMEIFAGVATLSCIAVVKLGLKMSAAIDVAYDDRYNLLKKSNRDYLEKLVEDEDPFLLSLAPVCGRWSSWQYVNMSKDEDTREKIIQQRKEWYPVLQCVAKIIRSRLAKGREVLAENPWPSLLWRLRCVEDLTAEPVYKASGAGEEMKSQVVQLAFATEAAQEEQEEMGPLDGVHGPEDVEEMLAKRRRINLEELDREEDYEEKNVDNTEEVVAYKEKVRRDMERQLAEDQPGCDRQVIQAARYFRCPSRDEIKNQERPRVVKPMKEPHQMQFNKEVSIDVFELHDAMDARHTVLSMVDVATLCQIAVRPGGGGTPSSKLCVEAMNQSWFTRFGAPGAVVTDQGAHNSGKVRGLLLAHGVDIRRIGAQAPHQLGIGERRGGLLEAIMKKATHNRQFAGAEALSALCAEASRVKNLTMNLGGLGPAQWVLGIYGQGMMDNLSTWMWPMPLRGDADGQADHGAPQLLPDLPEPVPDPDFEVLTPPGLDEDDVVPSPSRISDLSGQLEIEVSPETTMSEETSDKKITEKVKQHAKRNQKTGAGREVIYKTYTNERWISEAELQKMKNNHPELKVIPTRWVEVDKAEVGQEPVMKSRIVLRGDLEDASRMRTDPPTCSQLMLSTVLFNAGPEDADAKRSPEEEGQGEDYVISTAVYGTKDGPRGWYKNLHTAVVKVGLRPVPHEQAAFVLNDETGVIAGLAIVHIDDILWTGGRVMEEKMQEVIELYKVGKVEKNDFKYCGRQILKDSKGAHVTCPSFTDRVQPIYMGTAERKNKQCAATDGYKLQLRSVIGSLAWLARVCRPDLAYPVNYLQAFDFDKAAAVGLQDASFANDAEDPGAKVEDSYAMVLHGLRQDHHRYDKSWQVEAVDYTHVDLFTDCRSWEEYVNQPGLHSTSDKRLAIDLTGIHQQIWRKLQEETSDPLIADRLPEGATTKLHWLCTTKMAADCSTKATRPGTLVD</sequence>
<feature type="domain" description="Integrase catalytic" evidence="2">
    <location>
        <begin position="1033"/>
        <end position="1201"/>
    </location>
</feature>
<feature type="region of interest" description="Disordered" evidence="1">
    <location>
        <begin position="402"/>
        <end position="435"/>
    </location>
</feature>
<feature type="compositionally biased region" description="Low complexity" evidence="1">
    <location>
        <begin position="284"/>
        <end position="300"/>
    </location>
</feature>
<feature type="compositionally biased region" description="Basic and acidic residues" evidence="1">
    <location>
        <begin position="516"/>
        <end position="544"/>
    </location>
</feature>
<dbReference type="InterPro" id="IPR001584">
    <property type="entry name" value="Integrase_cat-core"/>
</dbReference>
<name>A0A9P1BNI0_9DINO</name>
<dbReference type="EMBL" id="CAMXCT030000180">
    <property type="protein sequence ID" value="CAL4762398.1"/>
    <property type="molecule type" value="Genomic_DNA"/>
</dbReference>
<feature type="region of interest" description="Disordered" evidence="1">
    <location>
        <begin position="490"/>
        <end position="569"/>
    </location>
</feature>
<organism evidence="3">
    <name type="scientific">Cladocopium goreaui</name>
    <dbReference type="NCBI Taxonomy" id="2562237"/>
    <lineage>
        <taxon>Eukaryota</taxon>
        <taxon>Sar</taxon>
        <taxon>Alveolata</taxon>
        <taxon>Dinophyceae</taxon>
        <taxon>Suessiales</taxon>
        <taxon>Symbiodiniaceae</taxon>
        <taxon>Cladocopium</taxon>
    </lineage>
</organism>
<protein>
    <submittedName>
        <fullName evidence="4">Retrovirus-related Pol polyprotein from transposon RE2 (Retro element 2) (AtRE2)</fullName>
    </submittedName>
</protein>
<feature type="region of interest" description="Disordered" evidence="1">
    <location>
        <begin position="269"/>
        <end position="308"/>
    </location>
</feature>
<dbReference type="OrthoDB" id="432251at2759"/>
<comment type="caution">
    <text evidence="3">The sequence shown here is derived from an EMBL/GenBank/DDBJ whole genome shotgun (WGS) entry which is preliminary data.</text>
</comment>
<gene>
    <name evidence="3" type="ORF">C1SCF055_LOCUS3447</name>
</gene>
<evidence type="ECO:0000313" key="4">
    <source>
        <dbReference type="EMBL" id="CAL4762398.1"/>
    </source>
</evidence>
<dbReference type="PROSITE" id="PS50994">
    <property type="entry name" value="INTEGRASE"/>
    <property type="match status" value="1"/>
</dbReference>
<keyword evidence="5" id="KW-1185">Reference proteome</keyword>
<dbReference type="InterPro" id="IPR036397">
    <property type="entry name" value="RNaseH_sf"/>
</dbReference>